<comment type="caution">
    <text evidence="1">The sequence shown here is derived from an EMBL/GenBank/DDBJ whole genome shotgun (WGS) entry which is preliminary data.</text>
</comment>
<dbReference type="EMBL" id="BLAY01000042">
    <property type="protein sequence ID" value="GET38264.1"/>
    <property type="molecule type" value="Genomic_DNA"/>
</dbReference>
<gene>
    <name evidence="1" type="ORF">MiSe_30200</name>
</gene>
<keyword evidence="2" id="KW-1185">Reference proteome</keyword>
<dbReference type="AlphaFoldDB" id="A0AAV3XCU8"/>
<accession>A0AAV3XCU8</accession>
<organism evidence="1 2">
    <name type="scientific">Microseira wollei NIES-4236</name>
    <dbReference type="NCBI Taxonomy" id="2530354"/>
    <lineage>
        <taxon>Bacteria</taxon>
        <taxon>Bacillati</taxon>
        <taxon>Cyanobacteriota</taxon>
        <taxon>Cyanophyceae</taxon>
        <taxon>Oscillatoriophycideae</taxon>
        <taxon>Aerosakkonematales</taxon>
        <taxon>Aerosakkonemataceae</taxon>
        <taxon>Microseira</taxon>
    </lineage>
</organism>
<evidence type="ECO:0000313" key="1">
    <source>
        <dbReference type="EMBL" id="GET38264.1"/>
    </source>
</evidence>
<proteinExistence type="predicted"/>
<name>A0AAV3XCU8_9CYAN</name>
<protein>
    <submittedName>
        <fullName evidence="1">Uncharacterized protein</fullName>
    </submittedName>
</protein>
<dbReference type="Proteomes" id="UP001050975">
    <property type="component" value="Unassembled WGS sequence"/>
</dbReference>
<reference evidence="1" key="1">
    <citation type="submission" date="2019-10" db="EMBL/GenBank/DDBJ databases">
        <title>Draft genome sequece of Microseira wollei NIES-4236.</title>
        <authorList>
            <person name="Yamaguchi H."/>
            <person name="Suzuki S."/>
            <person name="Kawachi M."/>
        </authorList>
    </citation>
    <scope>NUCLEOTIDE SEQUENCE</scope>
    <source>
        <strain evidence="1">NIES-4236</strain>
    </source>
</reference>
<sequence>MVEQWLKAAKTIVISAGKNREWLIQIYARGLFSPTPLVEALSRPKRNYFWLNGEAQDKFSQVLYSTFATLG</sequence>
<evidence type="ECO:0000313" key="2">
    <source>
        <dbReference type="Proteomes" id="UP001050975"/>
    </source>
</evidence>